<proteinExistence type="predicted"/>
<dbReference type="EMBL" id="OMKW01000003">
    <property type="protein sequence ID" value="SPF29858.1"/>
    <property type="molecule type" value="Genomic_DNA"/>
</dbReference>
<organism evidence="1 2">
    <name type="scientific">Pontivivens insulae</name>
    <dbReference type="NCBI Taxonomy" id="1639689"/>
    <lineage>
        <taxon>Bacteria</taxon>
        <taxon>Pseudomonadati</taxon>
        <taxon>Pseudomonadota</taxon>
        <taxon>Alphaproteobacteria</taxon>
        <taxon>Rhodobacterales</taxon>
        <taxon>Paracoccaceae</taxon>
        <taxon>Pontivivens</taxon>
    </lineage>
</organism>
<sequence length="40" mass="3963">MSVLGMIGVATSLIAGTVGVLFATGVFTFQSANSEGDEGQ</sequence>
<dbReference type="AlphaFoldDB" id="A0A2R8ACU5"/>
<dbReference type="RefSeq" id="WP_281258565.1">
    <property type="nucleotide sequence ID" value="NZ_OMKW01000003.1"/>
</dbReference>
<protein>
    <submittedName>
        <fullName evidence="1">Uncharacterized protein</fullName>
    </submittedName>
</protein>
<keyword evidence="2" id="KW-1185">Reference proteome</keyword>
<evidence type="ECO:0000313" key="2">
    <source>
        <dbReference type="Proteomes" id="UP000244932"/>
    </source>
</evidence>
<name>A0A2R8ACU5_9RHOB</name>
<evidence type="ECO:0000313" key="1">
    <source>
        <dbReference type="EMBL" id="SPF29858.1"/>
    </source>
</evidence>
<reference evidence="1 2" key="1">
    <citation type="submission" date="2018-03" db="EMBL/GenBank/DDBJ databases">
        <authorList>
            <person name="Keele B.F."/>
        </authorList>
    </citation>
    <scope>NUCLEOTIDE SEQUENCE [LARGE SCALE GENOMIC DNA]</scope>
    <source>
        <strain evidence="1 2">CeCT 8812</strain>
    </source>
</reference>
<dbReference type="Proteomes" id="UP000244932">
    <property type="component" value="Unassembled WGS sequence"/>
</dbReference>
<accession>A0A2R8ACU5</accession>
<gene>
    <name evidence="1" type="ORF">POI8812_02179</name>
</gene>